<sequence>MGFSPPSSPFSHGENYEKKRCIRRSCTPTATYEAHAVINKPHYLKTLFIIFPTLRKKSVLRGDCARNPRSDGSGSYKTSMGGQRAMKLNLTESKGKFLYGGCGRAAARRREGSIN</sequence>
<reference evidence="2 3" key="1">
    <citation type="journal article" date="2019" name="Commun. Biol.">
        <title>The bagworm genome reveals a unique fibroin gene that provides high tensile strength.</title>
        <authorList>
            <person name="Kono N."/>
            <person name="Nakamura H."/>
            <person name="Ohtoshi R."/>
            <person name="Tomita M."/>
            <person name="Numata K."/>
            <person name="Arakawa K."/>
        </authorList>
    </citation>
    <scope>NUCLEOTIDE SEQUENCE [LARGE SCALE GENOMIC DNA]</scope>
</reference>
<organism evidence="2 3">
    <name type="scientific">Eumeta variegata</name>
    <name type="common">Bagworm moth</name>
    <name type="synonym">Eumeta japonica</name>
    <dbReference type="NCBI Taxonomy" id="151549"/>
    <lineage>
        <taxon>Eukaryota</taxon>
        <taxon>Metazoa</taxon>
        <taxon>Ecdysozoa</taxon>
        <taxon>Arthropoda</taxon>
        <taxon>Hexapoda</taxon>
        <taxon>Insecta</taxon>
        <taxon>Pterygota</taxon>
        <taxon>Neoptera</taxon>
        <taxon>Endopterygota</taxon>
        <taxon>Lepidoptera</taxon>
        <taxon>Glossata</taxon>
        <taxon>Ditrysia</taxon>
        <taxon>Tineoidea</taxon>
        <taxon>Psychidae</taxon>
        <taxon>Oiketicinae</taxon>
        <taxon>Eumeta</taxon>
    </lineage>
</organism>
<keyword evidence="3" id="KW-1185">Reference proteome</keyword>
<evidence type="ECO:0000313" key="2">
    <source>
        <dbReference type="EMBL" id="GBP14919.1"/>
    </source>
</evidence>
<feature type="region of interest" description="Disordered" evidence="1">
    <location>
        <begin position="65"/>
        <end position="84"/>
    </location>
</feature>
<evidence type="ECO:0000313" key="3">
    <source>
        <dbReference type="Proteomes" id="UP000299102"/>
    </source>
</evidence>
<proteinExistence type="predicted"/>
<accession>A0A4C1TK24</accession>
<dbReference type="Proteomes" id="UP000299102">
    <property type="component" value="Unassembled WGS sequence"/>
</dbReference>
<protein>
    <submittedName>
        <fullName evidence="2">Uncharacterized protein</fullName>
    </submittedName>
</protein>
<gene>
    <name evidence="2" type="ORF">EVAR_75493_1</name>
</gene>
<name>A0A4C1TK24_EUMVA</name>
<comment type="caution">
    <text evidence="2">The sequence shown here is derived from an EMBL/GenBank/DDBJ whole genome shotgun (WGS) entry which is preliminary data.</text>
</comment>
<dbReference type="AlphaFoldDB" id="A0A4C1TK24"/>
<dbReference type="EMBL" id="BGZK01000067">
    <property type="protein sequence ID" value="GBP14919.1"/>
    <property type="molecule type" value="Genomic_DNA"/>
</dbReference>
<evidence type="ECO:0000256" key="1">
    <source>
        <dbReference type="SAM" id="MobiDB-lite"/>
    </source>
</evidence>
<feature type="compositionally biased region" description="Polar residues" evidence="1">
    <location>
        <begin position="70"/>
        <end position="81"/>
    </location>
</feature>